<name>A0A4Y0BHU8_ANOFN</name>
<dbReference type="InterPro" id="IPR002110">
    <property type="entry name" value="Ankyrin_rpt"/>
</dbReference>
<evidence type="ECO:0000256" key="9">
    <source>
        <dbReference type="ARBA" id="ARBA00023139"/>
    </source>
</evidence>
<feature type="compositionally biased region" description="Low complexity" evidence="16">
    <location>
        <begin position="397"/>
        <end position="471"/>
    </location>
</feature>
<feature type="repeat" description="ANK" evidence="15">
    <location>
        <begin position="228"/>
        <end position="260"/>
    </location>
</feature>
<organism evidence="17">
    <name type="scientific">Anopheles funestus</name>
    <name type="common">African malaria mosquito</name>
    <dbReference type="NCBI Taxonomy" id="62324"/>
    <lineage>
        <taxon>Eukaryota</taxon>
        <taxon>Metazoa</taxon>
        <taxon>Ecdysozoa</taxon>
        <taxon>Arthropoda</taxon>
        <taxon>Hexapoda</taxon>
        <taxon>Insecta</taxon>
        <taxon>Pterygota</taxon>
        <taxon>Neoptera</taxon>
        <taxon>Endopterygota</taxon>
        <taxon>Diptera</taxon>
        <taxon>Nematocera</taxon>
        <taxon>Culicoidea</taxon>
        <taxon>Culicidae</taxon>
        <taxon>Anophelinae</taxon>
        <taxon>Anopheles</taxon>
    </lineage>
</organism>
<dbReference type="VEuPathDB" id="VectorBase:AFUN2_004113"/>
<dbReference type="Gene3D" id="1.25.40.20">
    <property type="entry name" value="Ankyrin repeat-containing domain"/>
    <property type="match status" value="2"/>
</dbReference>
<reference evidence="17" key="1">
    <citation type="submission" date="2020-05" db="UniProtKB">
        <authorList>
            <consortium name="EnsemblMetazoa"/>
        </authorList>
    </citation>
    <scope>IDENTIFICATION</scope>
    <source>
        <strain evidence="17">FUMOZ</strain>
    </source>
</reference>
<protein>
    <recommendedName>
        <fullName evidence="14">Protein phosphatase 1 regulatory subunit 16A</fullName>
    </recommendedName>
</protein>
<evidence type="ECO:0000256" key="16">
    <source>
        <dbReference type="SAM" id="MobiDB-lite"/>
    </source>
</evidence>
<comment type="function">
    <text evidence="12">Inhibits protein phosphatase 1 activity toward phosphorylase, myosin light chain and myosin substrates.</text>
</comment>
<feature type="region of interest" description="Disordered" evidence="16">
    <location>
        <begin position="697"/>
        <end position="824"/>
    </location>
</feature>
<accession>A0A4Y0BHU8</accession>
<feature type="repeat" description="ANK" evidence="15">
    <location>
        <begin position="133"/>
        <end position="165"/>
    </location>
</feature>
<dbReference type="InterPro" id="IPR036770">
    <property type="entry name" value="Ankyrin_rpt-contain_sf"/>
</dbReference>
<keyword evidence="2" id="KW-1003">Cell membrane</keyword>
<evidence type="ECO:0000256" key="11">
    <source>
        <dbReference type="ARBA" id="ARBA00023289"/>
    </source>
</evidence>
<proteinExistence type="predicted"/>
<dbReference type="GO" id="GO:0005737">
    <property type="term" value="C:cytoplasm"/>
    <property type="evidence" value="ECO:0007669"/>
    <property type="project" value="TreeGrafter"/>
</dbReference>
<evidence type="ECO:0000256" key="15">
    <source>
        <dbReference type="PROSITE-ProRule" id="PRU00023"/>
    </source>
</evidence>
<dbReference type="SUPFAM" id="SSF48403">
    <property type="entry name" value="Ankyrin repeat"/>
    <property type="match status" value="1"/>
</dbReference>
<dbReference type="PANTHER" id="PTHR24179:SF29">
    <property type="entry name" value="LD46604P"/>
    <property type="match status" value="1"/>
</dbReference>
<evidence type="ECO:0000256" key="3">
    <source>
        <dbReference type="ARBA" id="ARBA00022481"/>
    </source>
</evidence>
<feature type="compositionally biased region" description="Polar residues" evidence="16">
    <location>
        <begin position="734"/>
        <end position="753"/>
    </location>
</feature>
<evidence type="ECO:0000256" key="14">
    <source>
        <dbReference type="ARBA" id="ARBA00072668"/>
    </source>
</evidence>
<dbReference type="InterPro" id="IPR051226">
    <property type="entry name" value="PP1_Regulatory_Subunit"/>
</dbReference>
<keyword evidence="9" id="KW-0564">Palmitate</keyword>
<dbReference type="FunFam" id="1.25.40.20:FF:000079">
    <property type="entry name" value="Protein phosphatase 1 regulatory subunit 16B"/>
    <property type="match status" value="1"/>
</dbReference>
<dbReference type="GO" id="GO:0004857">
    <property type="term" value="F:enzyme inhibitor activity"/>
    <property type="evidence" value="ECO:0007669"/>
    <property type="project" value="TreeGrafter"/>
</dbReference>
<evidence type="ECO:0000256" key="8">
    <source>
        <dbReference type="ARBA" id="ARBA00023136"/>
    </source>
</evidence>
<evidence type="ECO:0000256" key="6">
    <source>
        <dbReference type="ARBA" id="ARBA00023043"/>
    </source>
</evidence>
<feature type="repeat" description="ANK" evidence="15">
    <location>
        <begin position="261"/>
        <end position="293"/>
    </location>
</feature>
<feature type="compositionally biased region" description="Basic residues" evidence="16">
    <location>
        <begin position="756"/>
        <end position="766"/>
    </location>
</feature>
<comment type="subunit">
    <text evidence="13">Binds PP1.</text>
</comment>
<keyword evidence="8" id="KW-0472">Membrane</keyword>
<dbReference type="SMART" id="SM00248">
    <property type="entry name" value="ANK"/>
    <property type="match status" value="5"/>
</dbReference>
<dbReference type="VEuPathDB" id="VectorBase:AFUN018530"/>
<dbReference type="PANTHER" id="PTHR24179">
    <property type="entry name" value="PROTEIN PHOSPHATASE 1 REGULATORY SUBUNIT 12"/>
    <property type="match status" value="1"/>
</dbReference>
<dbReference type="PROSITE" id="PS50088">
    <property type="entry name" value="ANK_REPEAT"/>
    <property type="match status" value="4"/>
</dbReference>
<keyword evidence="5" id="KW-0677">Repeat</keyword>
<dbReference type="GO" id="GO:0017020">
    <property type="term" value="F:myosin phosphatase regulator activity"/>
    <property type="evidence" value="ECO:0007669"/>
    <property type="project" value="TreeGrafter"/>
</dbReference>
<evidence type="ECO:0000256" key="4">
    <source>
        <dbReference type="ARBA" id="ARBA00022553"/>
    </source>
</evidence>
<evidence type="ECO:0000256" key="2">
    <source>
        <dbReference type="ARBA" id="ARBA00022475"/>
    </source>
</evidence>
<keyword evidence="3" id="KW-0488">Methylation</keyword>
<evidence type="ECO:0000256" key="10">
    <source>
        <dbReference type="ARBA" id="ARBA00023288"/>
    </source>
</evidence>
<feature type="compositionally biased region" description="Polar residues" evidence="16">
    <location>
        <begin position="704"/>
        <end position="720"/>
    </location>
</feature>
<dbReference type="Pfam" id="PF12796">
    <property type="entry name" value="Ank_2"/>
    <property type="match status" value="2"/>
</dbReference>
<comment type="subcellular location">
    <subcellularLocation>
        <location evidence="1">Cell membrane</location>
        <topology evidence="1">Lipid-anchor</topology>
    </subcellularLocation>
</comment>
<evidence type="ECO:0000256" key="13">
    <source>
        <dbReference type="ARBA" id="ARBA00063230"/>
    </source>
</evidence>
<feature type="repeat" description="ANK" evidence="15">
    <location>
        <begin position="100"/>
        <end position="132"/>
    </location>
</feature>
<dbReference type="EnsemblMetazoa" id="AFUN018530-RA">
    <property type="protein sequence ID" value="AFUN018530-PA"/>
    <property type="gene ID" value="AFUN018530"/>
</dbReference>
<evidence type="ECO:0000256" key="5">
    <source>
        <dbReference type="ARBA" id="ARBA00022737"/>
    </source>
</evidence>
<feature type="compositionally biased region" description="Gly residues" evidence="16">
    <location>
        <begin position="502"/>
        <end position="521"/>
    </location>
</feature>
<evidence type="ECO:0000313" key="17">
    <source>
        <dbReference type="EnsemblMetazoa" id="AFUN018530-PA"/>
    </source>
</evidence>
<feature type="compositionally biased region" description="Polar residues" evidence="16">
    <location>
        <begin position="525"/>
        <end position="541"/>
    </location>
</feature>
<keyword evidence="11" id="KW-0636">Prenylation</keyword>
<evidence type="ECO:0000256" key="7">
    <source>
        <dbReference type="ARBA" id="ARBA00023054"/>
    </source>
</evidence>
<dbReference type="PRINTS" id="PR01415">
    <property type="entry name" value="ANKYRIN"/>
</dbReference>
<dbReference type="AlphaFoldDB" id="A0A4Y0BHU8"/>
<feature type="compositionally biased region" description="Basic and acidic residues" evidence="16">
    <location>
        <begin position="568"/>
        <end position="579"/>
    </location>
</feature>
<feature type="compositionally biased region" description="Basic and acidic residues" evidence="16">
    <location>
        <begin position="318"/>
        <end position="328"/>
    </location>
</feature>
<keyword evidence="6 15" id="KW-0040">ANK repeat</keyword>
<keyword evidence="4" id="KW-0597">Phosphoprotein</keyword>
<feature type="compositionally biased region" description="Gly residues" evidence="16">
    <location>
        <begin position="782"/>
        <end position="793"/>
    </location>
</feature>
<feature type="region of interest" description="Disordered" evidence="16">
    <location>
        <begin position="397"/>
        <end position="624"/>
    </location>
</feature>
<keyword evidence="10" id="KW-0449">Lipoprotein</keyword>
<feature type="compositionally biased region" description="Polar residues" evidence="16">
    <location>
        <begin position="334"/>
        <end position="346"/>
    </location>
</feature>
<dbReference type="GO" id="GO:0005886">
    <property type="term" value="C:plasma membrane"/>
    <property type="evidence" value="ECO:0007669"/>
    <property type="project" value="UniProtKB-SubCell"/>
</dbReference>
<keyword evidence="7" id="KW-0175">Coiled coil</keyword>
<feature type="region of interest" description="Disordered" evidence="16">
    <location>
        <begin position="318"/>
        <end position="360"/>
    </location>
</feature>
<feature type="compositionally biased region" description="Basic and acidic residues" evidence="16">
    <location>
        <begin position="348"/>
        <end position="360"/>
    </location>
</feature>
<feature type="compositionally biased region" description="Polar residues" evidence="16">
    <location>
        <begin position="488"/>
        <end position="499"/>
    </location>
</feature>
<dbReference type="STRING" id="62324.A0A4Y0BHU8"/>
<evidence type="ECO:0000256" key="12">
    <source>
        <dbReference type="ARBA" id="ARBA00055219"/>
    </source>
</evidence>
<sequence>MEHSDLVAEMAQVEHLSTQDRLHLARMRRAQQLKVAKQKEKEWLKAQRSRDRMGTQTSSYKRHITFEDSVVLLEAAARNDIAEVAKLLQKGVTPDATNMDGLTALHQCCIDDNAEMLNLLLDYGANVNAQDSERWTPLHAAATCGHLNLVKILIARGANLLAVNADGNMPYDICDDEEALDYIEAEMSKRGVTQELIDETRAATETQMLHDLQDIALQGGDLEIPDPQGATPLHIASANGYTRVVEFLLEHHTSTDAVDNDLWTPVHAAACWGHLEVLEMLAQSGADLNAKNKNDETPSDICEDPEIRERIEQLKTEQESKRLAEAQRKRVRRSQSNNTRAQSVRRTSLRDKGLTTKKDAVEEARFRLQAQEGYTTPDGVAAAAATATTIATAAATANGDNNNQSSSTASVSSSSVRTNASSPHANSSSTSTTTTTTSTSNHTNSTTTSSSSSSTTTTIISNGSSNNNNLPHHLHHHHNGNSNGTTPAHLNSVNNNSLPNGTNGGPIMNGGGGGGGVGGGLSNNVRHMNSINNNQSSLQRHQQQQQQQQRGKNTGSPIGGGSPTLNQYDRRSPDGKDNDETYLIESKGSVGSAGMNPHTPGTGGGVGLVSNNHNSNGGMGGHHHLHHHGSVNIPANGGGALSAATVTGGSGGGTAAAVAATTTAAEVYSTSNSENGKINVQVTVLVDPSVAGTLADLKKHRSQNRSSVSPENGSLLSGTAPSLAGSIGNGGGSTTPNGASSGTPLELSLVSNELQHHHHHHLHHPQHASPHLNNRHQQQHYGDGGAIGTGNGSLHGSVAAIGESEVGTPGGTLSKFSGNTSDVVSDSTRSRRCCVVM</sequence>
<evidence type="ECO:0000256" key="1">
    <source>
        <dbReference type="ARBA" id="ARBA00004193"/>
    </source>
</evidence>
<dbReference type="PROSITE" id="PS50297">
    <property type="entry name" value="ANK_REP_REGION"/>
    <property type="match status" value="4"/>
</dbReference>
<dbReference type="FunFam" id="1.25.40.20:FF:000198">
    <property type="entry name" value="Myosin binding subunit, isoform P"/>
    <property type="match status" value="1"/>
</dbReference>